<dbReference type="Gene3D" id="2.30.22.10">
    <property type="entry name" value="Head domain of nucleotide exchange factor GrpE"/>
    <property type="match status" value="1"/>
</dbReference>
<dbReference type="PANTHER" id="PTHR21237">
    <property type="entry name" value="GRPE PROTEIN"/>
    <property type="match status" value="1"/>
</dbReference>
<evidence type="ECO:0000256" key="3">
    <source>
        <dbReference type="ARBA" id="ARBA00011738"/>
    </source>
</evidence>
<dbReference type="InterPro" id="IPR013805">
    <property type="entry name" value="GrpE_CC"/>
</dbReference>
<accession>A0A7W9L455</accession>
<dbReference type="SUPFAM" id="SSF58014">
    <property type="entry name" value="Coiled-coil domain of nucleotide exchange factor GrpE"/>
    <property type="match status" value="1"/>
</dbReference>
<name>A0A7W9L455_9HYPH</name>
<dbReference type="RefSeq" id="WP_161138470.1">
    <property type="nucleotide sequence ID" value="NZ_JACHOO010000015.1"/>
</dbReference>
<dbReference type="CDD" id="cd00446">
    <property type="entry name" value="GrpE"/>
    <property type="match status" value="1"/>
</dbReference>
<dbReference type="GO" id="GO:0042803">
    <property type="term" value="F:protein homodimerization activity"/>
    <property type="evidence" value="ECO:0007669"/>
    <property type="project" value="InterPro"/>
</dbReference>
<dbReference type="SUPFAM" id="SSF51064">
    <property type="entry name" value="Head domain of nucleotide exchange factor GrpE"/>
    <property type="match status" value="1"/>
</dbReference>
<dbReference type="GO" id="GO:0006457">
    <property type="term" value="P:protein folding"/>
    <property type="evidence" value="ECO:0007669"/>
    <property type="project" value="InterPro"/>
</dbReference>
<evidence type="ECO:0000256" key="7">
    <source>
        <dbReference type="ARBA" id="ARBA00053401"/>
    </source>
</evidence>
<comment type="subcellular location">
    <subcellularLocation>
        <location evidence="1 10">Cytoplasm</location>
    </subcellularLocation>
</comment>
<dbReference type="GO" id="GO:0000774">
    <property type="term" value="F:adenyl-nucleotide exchange factor activity"/>
    <property type="evidence" value="ECO:0007669"/>
    <property type="project" value="InterPro"/>
</dbReference>
<dbReference type="AlphaFoldDB" id="A0A7W9L455"/>
<dbReference type="PROSITE" id="PS01071">
    <property type="entry name" value="GRPE"/>
    <property type="match status" value="1"/>
</dbReference>
<evidence type="ECO:0000256" key="10">
    <source>
        <dbReference type="HAMAP-Rule" id="MF_01151"/>
    </source>
</evidence>
<dbReference type="FunFam" id="2.30.22.10:FF:000001">
    <property type="entry name" value="Protein GrpE"/>
    <property type="match status" value="1"/>
</dbReference>
<dbReference type="GO" id="GO:0051087">
    <property type="term" value="F:protein-folding chaperone binding"/>
    <property type="evidence" value="ECO:0007669"/>
    <property type="project" value="InterPro"/>
</dbReference>
<dbReference type="InterPro" id="IPR009012">
    <property type="entry name" value="GrpE_head"/>
</dbReference>
<keyword evidence="4 10" id="KW-0963">Cytoplasm</keyword>
<keyword evidence="5 10" id="KW-0346">Stress response</keyword>
<comment type="subunit">
    <text evidence="3 10">Homodimer.</text>
</comment>
<comment type="similarity">
    <text evidence="2 10 12">Belongs to the GrpE family.</text>
</comment>
<gene>
    <name evidence="10" type="primary">grpE</name>
    <name evidence="13" type="ORF">GGQ63_004327</name>
</gene>
<evidence type="ECO:0000256" key="2">
    <source>
        <dbReference type="ARBA" id="ARBA00009054"/>
    </source>
</evidence>
<dbReference type="PANTHER" id="PTHR21237:SF23">
    <property type="entry name" value="GRPE PROTEIN HOMOLOG, MITOCHONDRIAL"/>
    <property type="match status" value="1"/>
</dbReference>
<reference evidence="13 14" key="1">
    <citation type="submission" date="2020-08" db="EMBL/GenBank/DDBJ databases">
        <title>Genomic Encyclopedia of Type Strains, Phase IV (KMG-IV): sequencing the most valuable type-strain genomes for metagenomic binning, comparative biology and taxonomic classification.</title>
        <authorList>
            <person name="Goeker M."/>
        </authorList>
    </citation>
    <scope>NUCLEOTIDE SEQUENCE [LARGE SCALE GENOMIC DNA]</scope>
    <source>
        <strain evidence="13 14">DSM 16268</strain>
    </source>
</reference>
<evidence type="ECO:0000256" key="6">
    <source>
        <dbReference type="ARBA" id="ARBA00023186"/>
    </source>
</evidence>
<dbReference type="Pfam" id="PF01025">
    <property type="entry name" value="GrpE"/>
    <property type="match status" value="1"/>
</dbReference>
<proteinExistence type="inferred from homology"/>
<evidence type="ECO:0000256" key="11">
    <source>
        <dbReference type="RuleBase" id="RU000639"/>
    </source>
</evidence>
<evidence type="ECO:0000313" key="13">
    <source>
        <dbReference type="EMBL" id="MBB5755226.1"/>
    </source>
</evidence>
<evidence type="ECO:0000256" key="9">
    <source>
        <dbReference type="ARBA" id="ARBA00076414"/>
    </source>
</evidence>
<dbReference type="Gene3D" id="3.90.20.20">
    <property type="match status" value="1"/>
</dbReference>
<evidence type="ECO:0000313" key="14">
    <source>
        <dbReference type="Proteomes" id="UP000523821"/>
    </source>
</evidence>
<keyword evidence="14" id="KW-1185">Reference proteome</keyword>
<evidence type="ECO:0000256" key="4">
    <source>
        <dbReference type="ARBA" id="ARBA00022490"/>
    </source>
</evidence>
<protein>
    <recommendedName>
        <fullName evidence="8 10">Protein GrpE</fullName>
    </recommendedName>
    <alternativeName>
        <fullName evidence="9 10">HSP-70 cofactor</fullName>
    </alternativeName>
</protein>
<evidence type="ECO:0000256" key="8">
    <source>
        <dbReference type="ARBA" id="ARBA00072274"/>
    </source>
</evidence>
<keyword evidence="6 10" id="KW-0143">Chaperone</keyword>
<comment type="function">
    <text evidence="7 10 11">Participates actively in the response to hyperosmotic and heat shock by preventing the aggregation of stress-denatured proteins, in association with DnaK and GrpE. It is the nucleotide exchange factor for DnaK and may function as a thermosensor. Unfolded proteins bind initially to DnaJ; upon interaction with the DnaJ-bound protein, DnaK hydrolyzes its bound ATP, resulting in the formation of a stable complex. GrpE releases ADP from DnaK; ATP binding to DnaK triggers the release of the substrate protein, thus completing the reaction cycle. Several rounds of ATP-dependent interactions between DnaJ, DnaK and GrpE are required for fully efficient folding.</text>
</comment>
<dbReference type="GO" id="GO:0051082">
    <property type="term" value="F:unfolded protein binding"/>
    <property type="evidence" value="ECO:0007669"/>
    <property type="project" value="TreeGrafter"/>
</dbReference>
<dbReference type="HAMAP" id="MF_01151">
    <property type="entry name" value="GrpE"/>
    <property type="match status" value="1"/>
</dbReference>
<sequence>MSSPHNKEDEVVATEAVDIGTLLAENASLQDRLLRALAEAENVRRRADRDMEETRKFAVAEFSRELLPILDNLQRVLDAKRRTENQVSDALVEGVTTTLRLFLQTLERFGIKKIAALGERFDPTLHEALMESADQSHPPGTVTQVLEEGFTIHGRLLRPARVVVAKPMRSDG</sequence>
<comment type="caution">
    <text evidence="13">The sequence shown here is derived from an EMBL/GenBank/DDBJ whole genome shotgun (WGS) entry which is preliminary data.</text>
</comment>
<evidence type="ECO:0000256" key="1">
    <source>
        <dbReference type="ARBA" id="ARBA00004496"/>
    </source>
</evidence>
<organism evidence="13 14">
    <name type="scientific">Prosthecomicrobium pneumaticum</name>
    <dbReference type="NCBI Taxonomy" id="81895"/>
    <lineage>
        <taxon>Bacteria</taxon>
        <taxon>Pseudomonadati</taxon>
        <taxon>Pseudomonadota</taxon>
        <taxon>Alphaproteobacteria</taxon>
        <taxon>Hyphomicrobiales</taxon>
        <taxon>Kaistiaceae</taxon>
        <taxon>Prosthecomicrobium</taxon>
    </lineage>
</organism>
<dbReference type="EMBL" id="JACHOO010000015">
    <property type="protein sequence ID" value="MBB5755226.1"/>
    <property type="molecule type" value="Genomic_DNA"/>
</dbReference>
<dbReference type="PRINTS" id="PR00773">
    <property type="entry name" value="GRPEPROTEIN"/>
</dbReference>
<evidence type="ECO:0000256" key="12">
    <source>
        <dbReference type="RuleBase" id="RU004478"/>
    </source>
</evidence>
<dbReference type="InterPro" id="IPR000740">
    <property type="entry name" value="GrpE"/>
</dbReference>
<dbReference type="Proteomes" id="UP000523821">
    <property type="component" value="Unassembled WGS sequence"/>
</dbReference>
<evidence type="ECO:0000256" key="5">
    <source>
        <dbReference type="ARBA" id="ARBA00023016"/>
    </source>
</evidence>
<dbReference type="GO" id="GO:0005737">
    <property type="term" value="C:cytoplasm"/>
    <property type="evidence" value="ECO:0007669"/>
    <property type="project" value="UniProtKB-SubCell"/>
</dbReference>